<evidence type="ECO:0000256" key="6">
    <source>
        <dbReference type="ARBA" id="ARBA00022989"/>
    </source>
</evidence>
<feature type="transmembrane region" description="Helical" evidence="9">
    <location>
        <begin position="161"/>
        <end position="178"/>
    </location>
</feature>
<dbReference type="SUPFAM" id="SSF46579">
    <property type="entry name" value="Prefoldin"/>
    <property type="match status" value="1"/>
</dbReference>
<evidence type="ECO:0000256" key="8">
    <source>
        <dbReference type="ARBA" id="ARBA00023186"/>
    </source>
</evidence>
<dbReference type="OrthoDB" id="6375174at2759"/>
<dbReference type="PANTHER" id="PTHR12409">
    <property type="entry name" value="PREFOLDIN SUBUNIT 3"/>
    <property type="match status" value="1"/>
</dbReference>
<dbReference type="GO" id="GO:0007021">
    <property type="term" value="P:tubulin complex assembly"/>
    <property type="evidence" value="ECO:0007669"/>
    <property type="project" value="TreeGrafter"/>
</dbReference>
<dbReference type="PANTHER" id="PTHR12409:SF0">
    <property type="entry name" value="PREFOLDIN SUBUNIT 3"/>
    <property type="match status" value="1"/>
</dbReference>
<dbReference type="Pfam" id="PF02996">
    <property type="entry name" value="Prefoldin"/>
    <property type="match status" value="1"/>
</dbReference>
<dbReference type="FunFam" id="1.10.287.370:FF:000001">
    <property type="entry name" value="Prefoldin subunit 3"/>
    <property type="match status" value="1"/>
</dbReference>
<evidence type="ECO:0000256" key="1">
    <source>
        <dbReference type="ARBA" id="ARBA00004127"/>
    </source>
</evidence>
<dbReference type="Proteomes" id="UP000242414">
    <property type="component" value="Unassembled WGS sequence"/>
</dbReference>
<sequence>MSQQKLQSNPRGIPASPFVERVEDYVSAEEPVEVVLKKFQEAIRKVLEEKIPEIEKTIAMVDLLTEKKDNQEPLYTDFELNDTLYAKAKIEPSDSVYLWLGANVMLEYTCEEAKELLTSKLETAKTSRKNTLEDLEFLRSQITTMEVNTARVYNWDQLGKILGIIGAIFLAHSAYSTYEHLAYVKAVDEEDASVPIEIAVECLVSSFVALLGVILSADSFKHIDMTDEIQKM</sequence>
<dbReference type="VEuPathDB" id="FungiDB:BCV72DRAFT_250731"/>
<protein>
    <submittedName>
        <fullName evidence="10">Prefoldin-domain-containing protein</fullName>
    </submittedName>
</protein>
<dbReference type="InterPro" id="IPR016655">
    <property type="entry name" value="PFD3"/>
</dbReference>
<evidence type="ECO:0000256" key="9">
    <source>
        <dbReference type="SAM" id="Phobius"/>
    </source>
</evidence>
<keyword evidence="5 9" id="KW-0812">Transmembrane</keyword>
<dbReference type="GO" id="GO:0015631">
    <property type="term" value="F:tubulin binding"/>
    <property type="evidence" value="ECO:0007669"/>
    <property type="project" value="TreeGrafter"/>
</dbReference>
<dbReference type="GO" id="GO:0005737">
    <property type="term" value="C:cytoplasm"/>
    <property type="evidence" value="ECO:0007669"/>
    <property type="project" value="TreeGrafter"/>
</dbReference>
<dbReference type="Gene3D" id="1.10.287.370">
    <property type="match status" value="1"/>
</dbReference>
<dbReference type="GO" id="GO:0016272">
    <property type="term" value="C:prefoldin complex"/>
    <property type="evidence" value="ECO:0007669"/>
    <property type="project" value="InterPro"/>
</dbReference>
<comment type="similarity">
    <text evidence="3">Belongs to the prefoldin subunit alpha family.</text>
</comment>
<evidence type="ECO:0000256" key="2">
    <source>
        <dbReference type="ARBA" id="ARBA00006109"/>
    </source>
</evidence>
<evidence type="ECO:0000256" key="5">
    <source>
        <dbReference type="ARBA" id="ARBA00022692"/>
    </source>
</evidence>
<dbReference type="GO" id="GO:0007017">
    <property type="term" value="P:microtubule-based process"/>
    <property type="evidence" value="ECO:0007669"/>
    <property type="project" value="TreeGrafter"/>
</dbReference>
<evidence type="ECO:0000256" key="3">
    <source>
        <dbReference type="ARBA" id="ARBA00010048"/>
    </source>
</evidence>
<accession>A0A1X0QZK9</accession>
<feature type="transmembrane region" description="Helical" evidence="9">
    <location>
        <begin position="198"/>
        <end position="217"/>
    </location>
</feature>
<dbReference type="InterPro" id="IPR004127">
    <property type="entry name" value="Prefoldin_subunit_alpha"/>
</dbReference>
<dbReference type="Pfam" id="PF10270">
    <property type="entry name" value="MMgT"/>
    <property type="match status" value="1"/>
</dbReference>
<evidence type="ECO:0000256" key="7">
    <source>
        <dbReference type="ARBA" id="ARBA00023136"/>
    </source>
</evidence>
<proteinExistence type="inferred from homology"/>
<gene>
    <name evidence="10" type="ORF">BCV72DRAFT_250731</name>
</gene>
<dbReference type="EMBL" id="KV921950">
    <property type="protein sequence ID" value="ORE05207.1"/>
    <property type="molecule type" value="Genomic_DNA"/>
</dbReference>
<reference evidence="10" key="1">
    <citation type="journal article" date="2016" name="Proc. Natl. Acad. Sci. U.S.A.">
        <title>Lipid metabolic changes in an early divergent fungus govern the establishment of a mutualistic symbiosis with endobacteria.</title>
        <authorList>
            <person name="Lastovetsky O.A."/>
            <person name="Gaspar M.L."/>
            <person name="Mondo S.J."/>
            <person name="LaButti K.M."/>
            <person name="Sandor L."/>
            <person name="Grigoriev I.V."/>
            <person name="Henry S.A."/>
            <person name="Pawlowska T.E."/>
        </authorList>
    </citation>
    <scope>NUCLEOTIDE SEQUENCE [LARGE SCALE GENOMIC DNA]</scope>
    <source>
        <strain evidence="10">ATCC 52814</strain>
    </source>
</reference>
<dbReference type="GO" id="GO:0006457">
    <property type="term" value="P:protein folding"/>
    <property type="evidence" value="ECO:0007669"/>
    <property type="project" value="InterPro"/>
</dbReference>
<organism evidence="10">
    <name type="scientific">Rhizopus microsporus var. microsporus</name>
    <dbReference type="NCBI Taxonomy" id="86635"/>
    <lineage>
        <taxon>Eukaryota</taxon>
        <taxon>Fungi</taxon>
        <taxon>Fungi incertae sedis</taxon>
        <taxon>Mucoromycota</taxon>
        <taxon>Mucoromycotina</taxon>
        <taxon>Mucoromycetes</taxon>
        <taxon>Mucorales</taxon>
        <taxon>Mucorineae</taxon>
        <taxon>Rhizopodaceae</taxon>
        <taxon>Rhizopus</taxon>
    </lineage>
</organism>
<evidence type="ECO:0000313" key="10">
    <source>
        <dbReference type="EMBL" id="ORE05207.1"/>
    </source>
</evidence>
<comment type="subcellular location">
    <subcellularLocation>
        <location evidence="1">Endomembrane system</location>
        <topology evidence="1">Multi-pass membrane protein</topology>
    </subcellularLocation>
</comment>
<keyword evidence="8" id="KW-0143">Chaperone</keyword>
<dbReference type="CDD" id="cd23156">
    <property type="entry name" value="Prefoldin_3"/>
    <property type="match status" value="1"/>
</dbReference>
<dbReference type="InterPro" id="IPR018937">
    <property type="entry name" value="MMgT"/>
</dbReference>
<dbReference type="GO" id="GO:0012505">
    <property type="term" value="C:endomembrane system"/>
    <property type="evidence" value="ECO:0007669"/>
    <property type="project" value="UniProtKB-SubCell"/>
</dbReference>
<comment type="subunit">
    <text evidence="4">Heterohexamer of two PFD-alpha type and four PFD-beta type subunits.</text>
</comment>
<dbReference type="AlphaFoldDB" id="A0A1X0QZK9"/>
<keyword evidence="7 9" id="KW-0472">Membrane</keyword>
<evidence type="ECO:0000256" key="4">
    <source>
        <dbReference type="ARBA" id="ARBA00011695"/>
    </source>
</evidence>
<keyword evidence="6 9" id="KW-1133">Transmembrane helix</keyword>
<name>A0A1X0QZK9_RHIZD</name>
<dbReference type="InterPro" id="IPR009053">
    <property type="entry name" value="Prefoldin"/>
</dbReference>
<comment type="similarity">
    <text evidence="2">Belongs to the membrane magnesium transporter (TC 1.A.67) family.</text>
</comment>